<keyword evidence="7 9" id="KW-0808">Transferase</keyword>
<keyword evidence="3 7" id="KW-1003">Cell membrane</keyword>
<evidence type="ECO:0000256" key="3">
    <source>
        <dbReference type="ARBA" id="ARBA00022475"/>
    </source>
</evidence>
<dbReference type="InterPro" id="IPR051085">
    <property type="entry name" value="MB_O-acyltransferase"/>
</dbReference>
<evidence type="ECO:0000256" key="6">
    <source>
        <dbReference type="ARBA" id="ARBA00023136"/>
    </source>
</evidence>
<evidence type="ECO:0000256" key="8">
    <source>
        <dbReference type="SAM" id="Phobius"/>
    </source>
</evidence>
<dbReference type="HOGENOM" id="CLU_025255_0_1_10"/>
<dbReference type="InterPro" id="IPR024194">
    <property type="entry name" value="Ac/AlaTfrase_AlgI/DltB"/>
</dbReference>
<comment type="similarity">
    <text evidence="2 7">Belongs to the membrane-bound acyltransferase family.</text>
</comment>
<dbReference type="EMBL" id="CP010429">
    <property type="protein sequence ID" value="AKD55335.1"/>
    <property type="molecule type" value="Genomic_DNA"/>
</dbReference>
<feature type="transmembrane region" description="Helical" evidence="8">
    <location>
        <begin position="404"/>
        <end position="422"/>
    </location>
</feature>
<keyword evidence="10" id="KW-1185">Reference proteome</keyword>
<dbReference type="GO" id="GO:0016746">
    <property type="term" value="F:acyltransferase activity"/>
    <property type="evidence" value="ECO:0007669"/>
    <property type="project" value="UniProtKB-KW"/>
</dbReference>
<dbReference type="STRING" id="1379870.SD10_10930"/>
<evidence type="ECO:0000256" key="5">
    <source>
        <dbReference type="ARBA" id="ARBA00022989"/>
    </source>
</evidence>
<proteinExistence type="inferred from homology"/>
<evidence type="ECO:0000313" key="9">
    <source>
        <dbReference type="EMBL" id="AKD55335.1"/>
    </source>
</evidence>
<feature type="transmembrane region" description="Helical" evidence="8">
    <location>
        <begin position="75"/>
        <end position="93"/>
    </location>
</feature>
<feature type="transmembrane region" description="Helical" evidence="8">
    <location>
        <begin position="113"/>
        <end position="131"/>
    </location>
</feature>
<keyword evidence="6 7" id="KW-0472">Membrane</keyword>
<dbReference type="PATRIC" id="fig|1379870.5.peg.2381"/>
<dbReference type="InterPro" id="IPR004299">
    <property type="entry name" value="MBOAT_fam"/>
</dbReference>
<feature type="transmembrane region" description="Helical" evidence="8">
    <location>
        <begin position="7"/>
        <end position="24"/>
    </location>
</feature>
<dbReference type="Pfam" id="PF03062">
    <property type="entry name" value="MBOAT"/>
    <property type="match status" value="1"/>
</dbReference>
<feature type="transmembrane region" description="Helical" evidence="8">
    <location>
        <begin position="333"/>
        <end position="348"/>
    </location>
</feature>
<protein>
    <submittedName>
        <fullName evidence="9">Alginate O-acetyltransferase</fullName>
    </submittedName>
</protein>
<evidence type="ECO:0000256" key="2">
    <source>
        <dbReference type="ARBA" id="ARBA00010323"/>
    </source>
</evidence>
<feature type="transmembrane region" description="Helical" evidence="8">
    <location>
        <begin position="44"/>
        <end position="63"/>
    </location>
</feature>
<evidence type="ECO:0000313" key="10">
    <source>
        <dbReference type="Proteomes" id="UP000033054"/>
    </source>
</evidence>
<keyword evidence="4 8" id="KW-0812">Transmembrane</keyword>
<keyword evidence="5 8" id="KW-1133">Transmembrane helix</keyword>
<feature type="transmembrane region" description="Helical" evidence="8">
    <location>
        <begin position="483"/>
        <end position="507"/>
    </location>
</feature>
<evidence type="ECO:0000256" key="4">
    <source>
        <dbReference type="ARBA" id="ARBA00022692"/>
    </source>
</evidence>
<evidence type="ECO:0000256" key="7">
    <source>
        <dbReference type="PIRNR" id="PIRNR016636"/>
    </source>
</evidence>
<dbReference type="OrthoDB" id="9805788at2"/>
<dbReference type="GO" id="GO:0042121">
    <property type="term" value="P:alginic acid biosynthetic process"/>
    <property type="evidence" value="ECO:0007669"/>
    <property type="project" value="InterPro"/>
</dbReference>
<accession>A0A0E3ZUP8</accession>
<comment type="subcellular location">
    <subcellularLocation>
        <location evidence="1">Cell membrane</location>
        <topology evidence="1">Multi-pass membrane protein</topology>
    </subcellularLocation>
</comment>
<reference evidence="9 10" key="1">
    <citation type="journal article" date="2014" name="Curr. Microbiol.">
        <title>Spirosoma radiotolerans sp. nov., a gamma-radiation-resistant bacterium isolated from gamma ray-irradiated soil.</title>
        <authorList>
            <person name="Lee J.J."/>
            <person name="Srinivasan S."/>
            <person name="Lim S."/>
            <person name="Joe M."/>
            <person name="Im S."/>
            <person name="Bae S.I."/>
            <person name="Park K.R."/>
            <person name="Han J.H."/>
            <person name="Park S.H."/>
            <person name="Joo B.M."/>
            <person name="Park S.J."/>
            <person name="Kim M.K."/>
        </authorList>
    </citation>
    <scope>NUCLEOTIDE SEQUENCE [LARGE SCALE GENOMIC DNA]</scope>
    <source>
        <strain evidence="9 10">DG5A</strain>
    </source>
</reference>
<dbReference type="PANTHER" id="PTHR13285">
    <property type="entry name" value="ACYLTRANSFERASE"/>
    <property type="match status" value="1"/>
</dbReference>
<gene>
    <name evidence="9" type="ORF">SD10_10930</name>
</gene>
<name>A0A0E3ZUP8_9BACT</name>
<dbReference type="AlphaFoldDB" id="A0A0E3ZUP8"/>
<dbReference type="PIRSF" id="PIRSF500217">
    <property type="entry name" value="AlgI"/>
    <property type="match status" value="1"/>
</dbReference>
<sequence>MLFNSLQFLVYFIIVTLAYYYLGWSGRWRLLLLASVYFYMVFKPAYILILGLTIGIDYLAGLWLEKTQGTARRRVLLLSLITNIGILVFFKYIGFFTDNAATLFDLAGLHDVAQTVTSFSSQVFVAVLNLFGQSGITSFKDNLSILPIGLSFHTFQAMSYTIEVYRGHQKAERHFGIYALYVMFYPQLVAGPIERPQNVLWQFHRYFRYDFENVKAGLMQMAFGFFKKTVIADRLAMTVNQAYTQPDQQNGLTMLVATFFFTFQIYCDFSGYSDIAIGAARVMGFDLMENFRAPYLAQSVSEFWRRWHISLSTWFRDYVYIPLGGSRKGESRQYVNLLIVFLISGLWHGPNWTYVIWGGLNGFYQVLAVLREKALARFGFPATSFQRIHLPIPDRPTHLPAWRAILNTVLTFGLIMLTWVFFRAASVSDALLILHRIATLSLLEPIRSPLNAAEMWFSLVLIGLLLLKEYHYLSIPTRHTGRFYLLFTTLIFVIYFFGVFNANQFIYFQF</sequence>
<dbReference type="RefSeq" id="WP_046573827.1">
    <property type="nucleotide sequence ID" value="NZ_CP010429.1"/>
</dbReference>
<dbReference type="PIRSF" id="PIRSF016636">
    <property type="entry name" value="AlgI_DltB"/>
    <property type="match status" value="1"/>
</dbReference>
<organism evidence="9 10">
    <name type="scientific">Spirosoma radiotolerans</name>
    <dbReference type="NCBI Taxonomy" id="1379870"/>
    <lineage>
        <taxon>Bacteria</taxon>
        <taxon>Pseudomonadati</taxon>
        <taxon>Bacteroidota</taxon>
        <taxon>Cytophagia</taxon>
        <taxon>Cytophagales</taxon>
        <taxon>Cytophagaceae</taxon>
        <taxon>Spirosoma</taxon>
    </lineage>
</organism>
<dbReference type="KEGG" id="srd:SD10_10930"/>
<dbReference type="PANTHER" id="PTHR13285:SF18">
    <property type="entry name" value="PROTEIN-CYSTEINE N-PALMITOYLTRANSFERASE RASP"/>
    <property type="match status" value="1"/>
</dbReference>
<dbReference type="GO" id="GO:0005886">
    <property type="term" value="C:plasma membrane"/>
    <property type="evidence" value="ECO:0007669"/>
    <property type="project" value="UniProtKB-SubCell"/>
</dbReference>
<dbReference type="Proteomes" id="UP000033054">
    <property type="component" value="Chromosome"/>
</dbReference>
<keyword evidence="7" id="KW-0012">Acyltransferase</keyword>
<dbReference type="InterPro" id="IPR028362">
    <property type="entry name" value="AlgI"/>
</dbReference>
<evidence type="ECO:0000256" key="1">
    <source>
        <dbReference type="ARBA" id="ARBA00004651"/>
    </source>
</evidence>